<organism evidence="1 2">
    <name type="scientific">Actinomyces ruminicola</name>
    <dbReference type="NCBI Taxonomy" id="332524"/>
    <lineage>
        <taxon>Bacteria</taxon>
        <taxon>Bacillati</taxon>
        <taxon>Actinomycetota</taxon>
        <taxon>Actinomycetes</taxon>
        <taxon>Actinomycetales</taxon>
        <taxon>Actinomycetaceae</taxon>
        <taxon>Actinomyces</taxon>
    </lineage>
</organism>
<dbReference type="RefSeq" id="WP_092611737.1">
    <property type="nucleotide sequence ID" value="NZ_FNHU01000012.1"/>
</dbReference>
<name>A0A1G9YCP0_9ACTO</name>
<proteinExistence type="predicted"/>
<sequence>MRVYLPATASDLAAAEISPRTAHAATAALAAVFPEEDQEGLEVSASLCAADASLMRLAAPGAETEADRRVVIAADVDDAQVRQLPVADDVLPGTVEVTAPVEWGAVAALLVDEAEAEPDVRAARTGDEAAFERAADADLLWYDVSERGALAEELAAAPRDQH</sequence>
<protein>
    <submittedName>
        <fullName evidence="1">Uncharacterized protein</fullName>
    </submittedName>
</protein>
<dbReference type="AlphaFoldDB" id="A0A1G9YCP0"/>
<evidence type="ECO:0000313" key="1">
    <source>
        <dbReference type="EMBL" id="SDN06888.1"/>
    </source>
</evidence>
<evidence type="ECO:0000313" key="2">
    <source>
        <dbReference type="Proteomes" id="UP000199671"/>
    </source>
</evidence>
<dbReference type="Proteomes" id="UP000199671">
    <property type="component" value="Unassembled WGS sequence"/>
</dbReference>
<dbReference type="Pfam" id="PF21853">
    <property type="entry name" value="DUF6912"/>
    <property type="match status" value="1"/>
</dbReference>
<accession>A0A1G9YCP0</accession>
<dbReference type="InterPro" id="IPR054206">
    <property type="entry name" value="DUF6912"/>
</dbReference>
<gene>
    <name evidence="1" type="ORF">SAMN04487766_11228</name>
</gene>
<dbReference type="OrthoDB" id="3253180at2"/>
<reference evidence="1 2" key="1">
    <citation type="submission" date="2016-10" db="EMBL/GenBank/DDBJ databases">
        <authorList>
            <person name="de Groot N.N."/>
        </authorList>
    </citation>
    <scope>NUCLEOTIDE SEQUENCE [LARGE SCALE GENOMIC DNA]</scope>
    <source>
        <strain evidence="1 2">KPR-7B</strain>
    </source>
</reference>
<dbReference type="EMBL" id="FNHU01000012">
    <property type="protein sequence ID" value="SDN06888.1"/>
    <property type="molecule type" value="Genomic_DNA"/>
</dbReference>